<dbReference type="CDD" id="cd02440">
    <property type="entry name" value="AdoMet_MTases"/>
    <property type="match status" value="1"/>
</dbReference>
<evidence type="ECO:0000259" key="1">
    <source>
        <dbReference type="Pfam" id="PF13649"/>
    </source>
</evidence>
<name>A0ABS1T8T7_9CLOT</name>
<dbReference type="SUPFAM" id="SSF53335">
    <property type="entry name" value="S-adenosyl-L-methionine-dependent methyltransferases"/>
    <property type="match status" value="1"/>
</dbReference>
<dbReference type="InterPro" id="IPR029063">
    <property type="entry name" value="SAM-dependent_MTases_sf"/>
</dbReference>
<gene>
    <name evidence="2" type="ORF">JK636_03260</name>
</gene>
<sequence>MSNNIEIVKKLYSEEPAIRDMRDYTNKKLKVWESEIVSHFPIKSWILDIGCGMGREAFCLYDKGFRITAIDISEKVIEPAKQFALESNRDIEFLITNGLELPFESNTFDVVIMWSQTFGLFYEEENKIHILKECYRVLKSNGILSFSGHDKEFLEVKYPQYLDGKKFFAYANTDCYWVAFTTNEMKDLAQMTGFSVVECKRGIVYKEEDGPILHCVCRK</sequence>
<dbReference type="PANTHER" id="PTHR43591:SF110">
    <property type="entry name" value="RHODANESE DOMAIN-CONTAINING PROTEIN"/>
    <property type="match status" value="1"/>
</dbReference>
<dbReference type="EMBL" id="JAESWC010000002">
    <property type="protein sequence ID" value="MBL4934774.1"/>
    <property type="molecule type" value="Genomic_DNA"/>
</dbReference>
<dbReference type="Gene3D" id="3.40.50.150">
    <property type="entry name" value="Vaccinia Virus protein VP39"/>
    <property type="match status" value="1"/>
</dbReference>
<accession>A0ABS1T8T7</accession>
<keyword evidence="2" id="KW-0808">Transferase</keyword>
<reference evidence="2 3" key="1">
    <citation type="submission" date="2021-01" db="EMBL/GenBank/DDBJ databases">
        <title>Genome public.</title>
        <authorList>
            <person name="Liu C."/>
            <person name="Sun Q."/>
        </authorList>
    </citation>
    <scope>NUCLEOTIDE SEQUENCE [LARGE SCALE GENOMIC DNA]</scope>
    <source>
        <strain evidence="2 3">YIM B02515</strain>
    </source>
</reference>
<dbReference type="Pfam" id="PF13649">
    <property type="entry name" value="Methyltransf_25"/>
    <property type="match status" value="1"/>
</dbReference>
<dbReference type="PANTHER" id="PTHR43591">
    <property type="entry name" value="METHYLTRANSFERASE"/>
    <property type="match status" value="1"/>
</dbReference>
<dbReference type="InterPro" id="IPR041698">
    <property type="entry name" value="Methyltransf_25"/>
</dbReference>
<dbReference type="GO" id="GO:0032259">
    <property type="term" value="P:methylation"/>
    <property type="evidence" value="ECO:0007669"/>
    <property type="project" value="UniProtKB-KW"/>
</dbReference>
<organism evidence="2 3">
    <name type="scientific">Clostridium rhizosphaerae</name>
    <dbReference type="NCBI Taxonomy" id="2803861"/>
    <lineage>
        <taxon>Bacteria</taxon>
        <taxon>Bacillati</taxon>
        <taxon>Bacillota</taxon>
        <taxon>Clostridia</taxon>
        <taxon>Eubacteriales</taxon>
        <taxon>Clostridiaceae</taxon>
        <taxon>Clostridium</taxon>
    </lineage>
</organism>
<keyword evidence="2" id="KW-0489">Methyltransferase</keyword>
<protein>
    <submittedName>
        <fullName evidence="2">Methyltransferase domain-containing protein</fullName>
    </submittedName>
</protein>
<dbReference type="RefSeq" id="WP_202747422.1">
    <property type="nucleotide sequence ID" value="NZ_JAESWC010000002.1"/>
</dbReference>
<keyword evidence="3" id="KW-1185">Reference proteome</keyword>
<dbReference type="GO" id="GO:0008168">
    <property type="term" value="F:methyltransferase activity"/>
    <property type="evidence" value="ECO:0007669"/>
    <property type="project" value="UniProtKB-KW"/>
</dbReference>
<feature type="domain" description="Methyltransferase" evidence="1">
    <location>
        <begin position="46"/>
        <end position="142"/>
    </location>
</feature>
<evidence type="ECO:0000313" key="3">
    <source>
        <dbReference type="Proteomes" id="UP000632377"/>
    </source>
</evidence>
<dbReference type="Proteomes" id="UP000632377">
    <property type="component" value="Unassembled WGS sequence"/>
</dbReference>
<comment type="caution">
    <text evidence="2">The sequence shown here is derived from an EMBL/GenBank/DDBJ whole genome shotgun (WGS) entry which is preliminary data.</text>
</comment>
<evidence type="ECO:0000313" key="2">
    <source>
        <dbReference type="EMBL" id="MBL4934774.1"/>
    </source>
</evidence>
<proteinExistence type="predicted"/>